<dbReference type="Proteomes" id="UP000019487">
    <property type="component" value="Unassembled WGS sequence"/>
</dbReference>
<proteinExistence type="predicted"/>
<dbReference type="GO" id="GO:0007064">
    <property type="term" value="P:mitotic sister chromatid cohesion"/>
    <property type="evidence" value="ECO:0007669"/>
    <property type="project" value="InterPro"/>
</dbReference>
<dbReference type="STRING" id="1432307.W9C3M2"/>
<dbReference type="OrthoDB" id="5199543at2759"/>
<evidence type="ECO:0000313" key="2">
    <source>
        <dbReference type="EMBL" id="ESZ89534.1"/>
    </source>
</evidence>
<name>W9C3M2_SCLBF</name>
<accession>W9C3M2</accession>
<feature type="compositionally biased region" description="Low complexity" evidence="1">
    <location>
        <begin position="104"/>
        <end position="120"/>
    </location>
</feature>
<feature type="region of interest" description="Disordered" evidence="1">
    <location>
        <begin position="137"/>
        <end position="185"/>
    </location>
</feature>
<evidence type="ECO:0000256" key="1">
    <source>
        <dbReference type="SAM" id="MobiDB-lite"/>
    </source>
</evidence>
<evidence type="ECO:0000313" key="3">
    <source>
        <dbReference type="Proteomes" id="UP000019487"/>
    </source>
</evidence>
<dbReference type="AlphaFoldDB" id="W9C3M2"/>
<reference evidence="2 3" key="1">
    <citation type="journal article" date="2014" name="Genome Announc.">
        <title>Draft genome sequence of Sclerotinia borealis, a psychrophilic plant pathogenic fungus.</title>
        <authorList>
            <person name="Mardanov A.V."/>
            <person name="Beletsky A.V."/>
            <person name="Kadnikov V.V."/>
            <person name="Ignatov A.N."/>
            <person name="Ravin N.V."/>
        </authorList>
    </citation>
    <scope>NUCLEOTIDE SEQUENCE [LARGE SCALE GENOMIC DNA]</scope>
    <source>
        <strain evidence="3">F-4157</strain>
    </source>
</reference>
<dbReference type="HOGENOM" id="CLU_116847_0_0_1"/>
<comment type="caution">
    <text evidence="2">The sequence shown here is derived from an EMBL/GenBank/DDBJ whole genome shotgun (WGS) entry which is preliminary data.</text>
</comment>
<dbReference type="EMBL" id="AYSA01000896">
    <property type="protein sequence ID" value="ESZ89534.1"/>
    <property type="molecule type" value="Genomic_DNA"/>
</dbReference>
<feature type="region of interest" description="Disordered" evidence="1">
    <location>
        <begin position="87"/>
        <end position="120"/>
    </location>
</feature>
<gene>
    <name evidence="2" type="ORF">SBOR_10082</name>
</gene>
<keyword evidence="3" id="KW-1185">Reference proteome</keyword>
<protein>
    <submittedName>
        <fullName evidence="2">Uncharacterized protein</fullName>
    </submittedName>
</protein>
<feature type="compositionally biased region" description="Basic and acidic residues" evidence="1">
    <location>
        <begin position="161"/>
        <end position="185"/>
    </location>
</feature>
<dbReference type="GO" id="GO:0031390">
    <property type="term" value="C:Ctf18 RFC-like complex"/>
    <property type="evidence" value="ECO:0007669"/>
    <property type="project" value="InterPro"/>
</dbReference>
<sequence>MSTQYSNEIPFSANHTQQAFKFLELPPELLALLESDTPPTLTILPSPTPPHHAHLTVLTTSSSTSLTPSPGKTSTYLLRQKNTSNPLILLAPSSTPFPSPNDPSPSSSSSPSSPSSIPLPSITCISTISETIELITHTPEISDPDIPQDEDGQKPLINLDSKSKPESNKPKLNKWHEKFAKTRNR</sequence>
<organism evidence="2 3">
    <name type="scientific">Sclerotinia borealis (strain F-4128)</name>
    <dbReference type="NCBI Taxonomy" id="1432307"/>
    <lineage>
        <taxon>Eukaryota</taxon>
        <taxon>Fungi</taxon>
        <taxon>Dikarya</taxon>
        <taxon>Ascomycota</taxon>
        <taxon>Pezizomycotina</taxon>
        <taxon>Leotiomycetes</taxon>
        <taxon>Helotiales</taxon>
        <taxon>Sclerotiniaceae</taxon>
        <taxon>Sclerotinia</taxon>
    </lineage>
</organism>